<feature type="region of interest" description="Disordered" evidence="1">
    <location>
        <begin position="213"/>
        <end position="237"/>
    </location>
</feature>
<accession>S8C1N0</accession>
<reference evidence="3" key="2">
    <citation type="submission" date="2013-04" db="EMBL/GenBank/DDBJ databases">
        <title>Genomic mechanisms accounting for the adaptation to parasitism in nematode-trapping fungi.</title>
        <authorList>
            <person name="Ahren D.G."/>
        </authorList>
    </citation>
    <scope>NUCLEOTIDE SEQUENCE [LARGE SCALE GENOMIC DNA]</scope>
    <source>
        <strain evidence="3">CBS 200.50</strain>
    </source>
</reference>
<feature type="compositionally biased region" description="Polar residues" evidence="1">
    <location>
        <begin position="429"/>
        <end position="443"/>
    </location>
</feature>
<proteinExistence type="predicted"/>
<feature type="region of interest" description="Disordered" evidence="1">
    <location>
        <begin position="288"/>
        <end position="307"/>
    </location>
</feature>
<feature type="region of interest" description="Disordered" evidence="1">
    <location>
        <begin position="1088"/>
        <end position="1109"/>
    </location>
</feature>
<feature type="compositionally biased region" description="Polar residues" evidence="1">
    <location>
        <begin position="102"/>
        <end position="120"/>
    </location>
</feature>
<feature type="compositionally biased region" description="Polar residues" evidence="1">
    <location>
        <begin position="375"/>
        <end position="418"/>
    </location>
</feature>
<dbReference type="EMBL" id="AQGS01000009">
    <property type="protein sequence ID" value="EPS45658.1"/>
    <property type="molecule type" value="Genomic_DNA"/>
</dbReference>
<gene>
    <name evidence="2" type="ORF">H072_361</name>
</gene>
<sequence>MVPYELSQHDGAAAAQLDSIYGEFYSSDIPSLESFQLRTTSAPSTRGSFRRASYLGQVVDYNNYQASVAHTVVFACGGEDPDEDWSLKPDNTTKIYEDQKPTLPSTRENQNDLSRSNNGPFQVRRKIDDIRILHHSGDSRLPLTFANRADGSEQSEYSLPAFSNKGKDFSAIGQEDPSFIRKETTTNDLFSYKGVVGKDSIPEALSIKTIADSEDQSARRREEDVLSQAADSDVENEASSLIGSIEATSDHRDFSRTPTDPIMSLDKALRDHDREITQEAFIESIKEHGQRYHTPVRPPEEEERTPTNSPTFAYDGFHFHYSANAITNYLSERDSSSSYDSISRESIFDINITSSTRTSATDIGDALGDPASLPKDTQQINSSTIIQSKNRGGESQSELVSMTEETQATIMAETQHSSHPMEAHETENPEASGNPSIPSSQRTPSRDSDTDTKMLETLCKDSVGELLNLQLLEQPARQSKQSTWGDRRNVKTFLGGIRALKKRFIDKNPSIDSESVLSSNMISEIADGGDRLSGTILEDPEELDIPVDEADILHQAVPDSAKMEQFDRRDIDSVLYTLQYIDQAVETMDKMRISDSRSVGFFLANLKGFRQGVEYFHRYRRPSSPKKPGSRGRTQQITRSWLGSHFEKTRTANSSNWQAIKKDLPKWVGLASFTHNIWTIDASSTPTHLIPFIPLRIAQRPVVLNYSPIIFGSFSTLRDPLKTQINPRRNLNDDTLRLLFQTYPNAKAAYVLLNGTLLILHEDNLNIEKEFYRRPRTFGGLRVNYVTFRQNFTTGSTHRISRSARDKTPKPVIESVGTPLHVTYTPARKGISVNQFENHDIRAGLRLKHKKDNLETLTFPVHGLSSIFEQTVDDLRETEEFERLTEKLGTQYTAFVGKHFGFSCGPNRPNFGAIHKDFEDKRKYVYRKHEKEKPIDKVIGKPLLLMHDLGLIKALPNEAHHMPYLILKDPDGNPVKMEWIDTLNEDLICKPIYLLGFGGNLDRSRKLDSATYEESGATIFPPGAFNNPNVDTNNGIQIGVYKNTKQQIAQPDRLSPAWEPTRQNPNSLEITPAASDVSLGKRSVNTAASASDHIASSSEGPRDSGFTNITTSASTVESVGAIEGTLYVPTEVSSSRLLQEYFQRSYIWRSDFIGENGELKYKYENSDNPPELPDMRGASGCPLAIKVKENGTTVYKIFGFQNAELYFSPFDEPRADPAQRAEKALAGTFRTFQSLQLPEDLIAEWDITKRLWKKVDKVFDQPSLLTLRNDFQLSNLAVPRDHMLYMLLGDFSRAHVEEFIAAGASTETP</sequence>
<dbReference type="Proteomes" id="UP000015100">
    <property type="component" value="Unassembled WGS sequence"/>
</dbReference>
<dbReference type="HOGENOM" id="CLU_260847_0_0_1"/>
<feature type="region of interest" description="Disordered" evidence="1">
    <location>
        <begin position="360"/>
        <end position="450"/>
    </location>
</feature>
<evidence type="ECO:0000313" key="3">
    <source>
        <dbReference type="Proteomes" id="UP000015100"/>
    </source>
</evidence>
<comment type="caution">
    <text evidence="2">The sequence shown here is derived from an EMBL/GenBank/DDBJ whole genome shotgun (WGS) entry which is preliminary data.</text>
</comment>
<evidence type="ECO:0000256" key="1">
    <source>
        <dbReference type="SAM" id="MobiDB-lite"/>
    </source>
</evidence>
<name>S8C1N0_DACHA</name>
<evidence type="ECO:0000313" key="2">
    <source>
        <dbReference type="EMBL" id="EPS45658.1"/>
    </source>
</evidence>
<reference evidence="2 3" key="1">
    <citation type="journal article" date="2013" name="PLoS Genet.">
        <title>Genomic mechanisms accounting for the adaptation to parasitism in nematode-trapping fungi.</title>
        <authorList>
            <person name="Meerupati T."/>
            <person name="Andersson K.M."/>
            <person name="Friman E."/>
            <person name="Kumar D."/>
            <person name="Tunlid A."/>
            <person name="Ahren D."/>
        </authorList>
    </citation>
    <scope>NUCLEOTIDE SEQUENCE [LARGE SCALE GENOMIC DNA]</scope>
    <source>
        <strain evidence="2 3">CBS 200.50</strain>
    </source>
</reference>
<keyword evidence="3" id="KW-1185">Reference proteome</keyword>
<feature type="region of interest" description="Disordered" evidence="1">
    <location>
        <begin position="80"/>
        <end position="120"/>
    </location>
</feature>
<protein>
    <submittedName>
        <fullName evidence="2">Uncharacterized protein</fullName>
    </submittedName>
</protein>
<feature type="compositionally biased region" description="Low complexity" evidence="1">
    <location>
        <begin position="1088"/>
        <end position="1098"/>
    </location>
</feature>
<organism evidence="2 3">
    <name type="scientific">Dactylellina haptotyla (strain CBS 200.50)</name>
    <name type="common">Nematode-trapping fungus</name>
    <name type="synonym">Monacrosporium haptotylum</name>
    <dbReference type="NCBI Taxonomy" id="1284197"/>
    <lineage>
        <taxon>Eukaryota</taxon>
        <taxon>Fungi</taxon>
        <taxon>Dikarya</taxon>
        <taxon>Ascomycota</taxon>
        <taxon>Pezizomycotina</taxon>
        <taxon>Orbiliomycetes</taxon>
        <taxon>Orbiliales</taxon>
        <taxon>Orbiliaceae</taxon>
        <taxon>Dactylellina</taxon>
    </lineage>
</organism>
<dbReference type="OrthoDB" id="5330517at2759"/>